<gene>
    <name evidence="3" type="ORF">A2729_03785</name>
</gene>
<evidence type="ECO:0000313" key="4">
    <source>
        <dbReference type="Proteomes" id="UP000178930"/>
    </source>
</evidence>
<dbReference type="InterPro" id="IPR018911">
    <property type="entry name" value="Gmad2_Ig-like_dom"/>
</dbReference>
<accession>A0A1G1XTZ4</accession>
<protein>
    <recommendedName>
        <fullName evidence="2">GerMN domain-containing protein</fullName>
    </recommendedName>
</protein>
<dbReference type="Pfam" id="PF10646">
    <property type="entry name" value="Germane"/>
    <property type="match status" value="1"/>
</dbReference>
<feature type="domain" description="GerMN" evidence="2">
    <location>
        <begin position="219"/>
        <end position="310"/>
    </location>
</feature>
<keyword evidence="1" id="KW-0812">Transmembrane</keyword>
<keyword evidence="1" id="KW-1133">Transmembrane helix</keyword>
<dbReference type="InterPro" id="IPR019606">
    <property type="entry name" value="GerMN"/>
</dbReference>
<feature type="transmembrane region" description="Helical" evidence="1">
    <location>
        <begin position="5"/>
        <end position="24"/>
    </location>
</feature>
<evidence type="ECO:0000313" key="3">
    <source>
        <dbReference type="EMBL" id="OGY43060.1"/>
    </source>
</evidence>
<comment type="caution">
    <text evidence="3">The sequence shown here is derived from an EMBL/GenBank/DDBJ whole genome shotgun (WGS) entry which is preliminary data.</text>
</comment>
<dbReference type="STRING" id="1797532.A2729_03785"/>
<dbReference type="Proteomes" id="UP000178930">
    <property type="component" value="Unassembled WGS sequence"/>
</dbReference>
<evidence type="ECO:0000256" key="1">
    <source>
        <dbReference type="SAM" id="Phobius"/>
    </source>
</evidence>
<sequence>MKFKLIIFIVFLIVIVSFLVFWYWPKSAYPVVTDFDSCLQAGYPIMESYPRQCQNPDGRKFIEDIGNELEKADLIRITNPRPNQTITSPLTITGEARGNWFFEASFPIKLLDENGQQIAIAVAQAKGEWLTTEFVPFEATLEFSAQNSRKGKLVLEKDNPSGLPENDDQLIMPVVFNQSHELMTVKVYFNTPKSAQVPDFDCQYVEAVERKIPKTLGIAKVALKELLKGPTESEKAAGFYTSINSDVKIQKIEIYQETAYIDFNSQLEYQVGGSCRVAAIRSQIVQTLKQFSTVKNVVISVDSRTEDVLQP</sequence>
<dbReference type="Pfam" id="PF10648">
    <property type="entry name" value="Gmad2"/>
    <property type="match status" value="1"/>
</dbReference>
<name>A0A1G1XTZ4_9BACT</name>
<dbReference type="SMART" id="SM00909">
    <property type="entry name" value="Germane"/>
    <property type="match status" value="1"/>
</dbReference>
<reference evidence="3 4" key="1">
    <citation type="journal article" date="2016" name="Nat. Commun.">
        <title>Thousands of microbial genomes shed light on interconnected biogeochemical processes in an aquifer system.</title>
        <authorList>
            <person name="Anantharaman K."/>
            <person name="Brown C.T."/>
            <person name="Hug L.A."/>
            <person name="Sharon I."/>
            <person name="Castelle C.J."/>
            <person name="Probst A.J."/>
            <person name="Thomas B.C."/>
            <person name="Singh A."/>
            <person name="Wilkins M.J."/>
            <person name="Karaoz U."/>
            <person name="Brodie E.L."/>
            <person name="Williams K.H."/>
            <person name="Hubbard S.S."/>
            <person name="Banfield J.F."/>
        </authorList>
    </citation>
    <scope>NUCLEOTIDE SEQUENCE [LARGE SCALE GENOMIC DNA]</scope>
</reference>
<dbReference type="AlphaFoldDB" id="A0A1G1XTZ4"/>
<proteinExistence type="predicted"/>
<organism evidence="3 4">
    <name type="scientific">Candidatus Buchananbacteria bacterium RIFCSPHIGHO2_01_FULL_39_14</name>
    <dbReference type="NCBI Taxonomy" id="1797532"/>
    <lineage>
        <taxon>Bacteria</taxon>
        <taxon>Candidatus Buchananiibacteriota</taxon>
    </lineage>
</organism>
<evidence type="ECO:0000259" key="2">
    <source>
        <dbReference type="SMART" id="SM00909"/>
    </source>
</evidence>
<dbReference type="EMBL" id="MHIB01000045">
    <property type="protein sequence ID" value="OGY43060.1"/>
    <property type="molecule type" value="Genomic_DNA"/>
</dbReference>
<keyword evidence="1" id="KW-0472">Membrane</keyword>